<name>A0A7R9MEL6_9ACAR</name>
<dbReference type="GO" id="GO:0010181">
    <property type="term" value="F:FMN binding"/>
    <property type="evidence" value="ECO:0007669"/>
    <property type="project" value="InterPro"/>
</dbReference>
<dbReference type="InterPro" id="IPR013785">
    <property type="entry name" value="Aldolase_TIM"/>
</dbReference>
<dbReference type="Pfam" id="PF19086">
    <property type="entry name" value="Terpene_syn_C_2"/>
    <property type="match status" value="1"/>
</dbReference>
<dbReference type="Gene3D" id="1.10.600.10">
    <property type="entry name" value="Farnesyl Diphosphate Synthase"/>
    <property type="match status" value="1"/>
</dbReference>
<dbReference type="GO" id="GO:0050661">
    <property type="term" value="F:NADP binding"/>
    <property type="evidence" value="ECO:0007669"/>
    <property type="project" value="InterPro"/>
</dbReference>
<dbReference type="SUPFAM" id="SSF48576">
    <property type="entry name" value="Terpenoid synthases"/>
    <property type="match status" value="1"/>
</dbReference>
<dbReference type="Proteomes" id="UP000728032">
    <property type="component" value="Unassembled WGS sequence"/>
</dbReference>
<dbReference type="Gene3D" id="3.20.20.70">
    <property type="entry name" value="Aldolase class I"/>
    <property type="match status" value="1"/>
</dbReference>
<proteinExistence type="predicted"/>
<dbReference type="AlphaFoldDB" id="A0A7R9MEL6"/>
<dbReference type="InterPro" id="IPR044152">
    <property type="entry name" value="YqjM-like"/>
</dbReference>
<comment type="cofactor">
    <cofactor evidence="1">
        <name>FMN</name>
        <dbReference type="ChEBI" id="CHEBI:58210"/>
    </cofactor>
</comment>
<organism evidence="2">
    <name type="scientific">Oppiella nova</name>
    <dbReference type="NCBI Taxonomy" id="334625"/>
    <lineage>
        <taxon>Eukaryota</taxon>
        <taxon>Metazoa</taxon>
        <taxon>Ecdysozoa</taxon>
        <taxon>Arthropoda</taxon>
        <taxon>Chelicerata</taxon>
        <taxon>Arachnida</taxon>
        <taxon>Acari</taxon>
        <taxon>Acariformes</taxon>
        <taxon>Sarcoptiformes</taxon>
        <taxon>Oribatida</taxon>
        <taxon>Brachypylina</taxon>
        <taxon>Oppioidea</taxon>
        <taxon>Oppiidae</taxon>
        <taxon>Oppiella</taxon>
    </lineage>
</organism>
<dbReference type="SUPFAM" id="SSF51395">
    <property type="entry name" value="FMN-linked oxidoreductases"/>
    <property type="match status" value="1"/>
</dbReference>
<dbReference type="EMBL" id="OC930290">
    <property type="protein sequence ID" value="CAD7658641.1"/>
    <property type="molecule type" value="Genomic_DNA"/>
</dbReference>
<keyword evidence="3" id="KW-1185">Reference proteome</keyword>
<evidence type="ECO:0000313" key="3">
    <source>
        <dbReference type="Proteomes" id="UP000728032"/>
    </source>
</evidence>
<sequence length="331" mass="37566">MINTMAKRKLIGSFADSIPDLLRATTHTGAHRDINVNELLKYEVRGLMSERILRNPNNPESYDWTENLLSEAYGRPVRDVNDITAFIDMCYTTVNKKVAFVINYWTIFAFMMDDYMDQIVMDDEGKSEICEWQQKYITGKSGGHLGLDKMLVKTLAISGQYMAPDQYVRHVVSNVRWMGTYLTVNPTKFNVDHQMLTYVQYWTQREMDCMYITVFIFSELSVGLDAIEHRLTTDPIWKAFNVSAGKHSVLVNEVYSVKSEVPKGQGRGQTFKNRIGVSPMTQLMADKQGFVGDWHLMSAGSYASGGAGLVMMEGTGVEPMGRISNRIHNCI</sequence>
<evidence type="ECO:0000256" key="1">
    <source>
        <dbReference type="ARBA" id="ARBA00001917"/>
    </source>
</evidence>
<protein>
    <submittedName>
        <fullName evidence="2">Uncharacterized protein</fullName>
    </submittedName>
</protein>
<evidence type="ECO:0000313" key="2">
    <source>
        <dbReference type="EMBL" id="CAD7658641.1"/>
    </source>
</evidence>
<dbReference type="PANTHER" id="PTHR43303:SF4">
    <property type="entry name" value="NADPH DEHYDROGENASE C23G7.10C-RELATED"/>
    <property type="match status" value="1"/>
</dbReference>
<dbReference type="OrthoDB" id="6486656at2759"/>
<dbReference type="PANTHER" id="PTHR43303">
    <property type="entry name" value="NADPH DEHYDROGENASE C23G7.10C-RELATED"/>
    <property type="match status" value="1"/>
</dbReference>
<dbReference type="GO" id="GO:0003959">
    <property type="term" value="F:NADPH dehydrogenase activity"/>
    <property type="evidence" value="ECO:0007669"/>
    <property type="project" value="InterPro"/>
</dbReference>
<accession>A0A7R9MEL6</accession>
<dbReference type="EMBL" id="CAJPVJ010015465">
    <property type="protein sequence ID" value="CAG2175827.1"/>
    <property type="molecule type" value="Genomic_DNA"/>
</dbReference>
<gene>
    <name evidence="2" type="ORF">ONB1V03_LOCUS15262</name>
</gene>
<dbReference type="InterPro" id="IPR008949">
    <property type="entry name" value="Isoprenoid_synthase_dom_sf"/>
</dbReference>
<reference evidence="2" key="1">
    <citation type="submission" date="2020-11" db="EMBL/GenBank/DDBJ databases">
        <authorList>
            <person name="Tran Van P."/>
        </authorList>
    </citation>
    <scope>NUCLEOTIDE SEQUENCE</scope>
</reference>